<dbReference type="GO" id="GO:0005743">
    <property type="term" value="C:mitochondrial inner membrane"/>
    <property type="evidence" value="ECO:0007669"/>
    <property type="project" value="TreeGrafter"/>
</dbReference>
<protein>
    <submittedName>
        <fullName evidence="8">Peptidase family M48-domain-containing protein</fullName>
    </submittedName>
</protein>
<evidence type="ECO:0000256" key="3">
    <source>
        <dbReference type="ARBA" id="ARBA00022801"/>
    </source>
</evidence>
<keyword evidence="1 6" id="KW-0645">Protease</keyword>
<dbReference type="InterPro" id="IPR051156">
    <property type="entry name" value="Mito/Outer_Membr_Metalloprot"/>
</dbReference>
<gene>
    <name evidence="8" type="ORF">FN846DRAFT_700700</name>
</gene>
<dbReference type="Proteomes" id="UP000326924">
    <property type="component" value="Unassembled WGS sequence"/>
</dbReference>
<dbReference type="GO" id="GO:0034982">
    <property type="term" value="P:mitochondrial protein processing"/>
    <property type="evidence" value="ECO:0007669"/>
    <property type="project" value="TreeGrafter"/>
</dbReference>
<organism evidence="8 9">
    <name type="scientific">Sphaerosporella brunnea</name>
    <dbReference type="NCBI Taxonomy" id="1250544"/>
    <lineage>
        <taxon>Eukaryota</taxon>
        <taxon>Fungi</taxon>
        <taxon>Dikarya</taxon>
        <taxon>Ascomycota</taxon>
        <taxon>Pezizomycotina</taxon>
        <taxon>Pezizomycetes</taxon>
        <taxon>Pezizales</taxon>
        <taxon>Pyronemataceae</taxon>
        <taxon>Sphaerosporella</taxon>
    </lineage>
</organism>
<evidence type="ECO:0000256" key="6">
    <source>
        <dbReference type="RuleBase" id="RU003983"/>
    </source>
</evidence>
<comment type="similarity">
    <text evidence="6">Belongs to the peptidase M48 family.</text>
</comment>
<comment type="cofactor">
    <cofactor evidence="6">
        <name>Zn(2+)</name>
        <dbReference type="ChEBI" id="CHEBI:29105"/>
    </cofactor>
    <text evidence="6">Binds 1 zinc ion per subunit.</text>
</comment>
<evidence type="ECO:0000256" key="1">
    <source>
        <dbReference type="ARBA" id="ARBA00022670"/>
    </source>
</evidence>
<dbReference type="Gene3D" id="3.30.2010.10">
    <property type="entry name" value="Metalloproteases ('zincins'), catalytic domain"/>
    <property type="match status" value="1"/>
</dbReference>
<dbReference type="CDD" id="cd07331">
    <property type="entry name" value="M48C_Oma1_like"/>
    <property type="match status" value="1"/>
</dbReference>
<evidence type="ECO:0000256" key="5">
    <source>
        <dbReference type="ARBA" id="ARBA00023049"/>
    </source>
</evidence>
<dbReference type="PANTHER" id="PTHR22726:SF1">
    <property type="entry name" value="METALLOENDOPEPTIDASE OMA1, MITOCHONDRIAL"/>
    <property type="match status" value="1"/>
</dbReference>
<keyword evidence="2" id="KW-0479">Metal-binding</keyword>
<evidence type="ECO:0000313" key="9">
    <source>
        <dbReference type="Proteomes" id="UP000326924"/>
    </source>
</evidence>
<evidence type="ECO:0000313" key="8">
    <source>
        <dbReference type="EMBL" id="KAA8907328.1"/>
    </source>
</evidence>
<dbReference type="PANTHER" id="PTHR22726">
    <property type="entry name" value="METALLOENDOPEPTIDASE OMA1"/>
    <property type="match status" value="1"/>
</dbReference>
<reference evidence="8 9" key="1">
    <citation type="submission" date="2019-09" db="EMBL/GenBank/DDBJ databases">
        <title>Draft genome of the ectomycorrhizal ascomycete Sphaerosporella brunnea.</title>
        <authorList>
            <consortium name="DOE Joint Genome Institute"/>
            <person name="Benucci G.M."/>
            <person name="Marozzi G."/>
            <person name="Antonielli L."/>
            <person name="Sanchez S."/>
            <person name="Marco P."/>
            <person name="Wang X."/>
            <person name="Falini L.B."/>
            <person name="Barry K."/>
            <person name="Haridas S."/>
            <person name="Lipzen A."/>
            <person name="Labutti K."/>
            <person name="Grigoriev I.V."/>
            <person name="Murat C."/>
            <person name="Martin F."/>
            <person name="Albertini E."/>
            <person name="Donnini D."/>
            <person name="Bonito G."/>
        </authorList>
    </citation>
    <scope>NUCLEOTIDE SEQUENCE [LARGE SCALE GENOMIC DNA]</scope>
    <source>
        <strain evidence="8 9">Sb_GMNB300</strain>
    </source>
</reference>
<proteinExistence type="inferred from homology"/>
<evidence type="ECO:0000256" key="4">
    <source>
        <dbReference type="ARBA" id="ARBA00022833"/>
    </source>
</evidence>
<name>A0A5J5EXQ5_9PEZI</name>
<dbReference type="Pfam" id="PF01435">
    <property type="entry name" value="Peptidase_M48"/>
    <property type="match status" value="1"/>
</dbReference>
<dbReference type="GO" id="GO:0006515">
    <property type="term" value="P:protein quality control for misfolded or incompletely synthesized proteins"/>
    <property type="evidence" value="ECO:0007669"/>
    <property type="project" value="TreeGrafter"/>
</dbReference>
<dbReference type="EMBL" id="VXIS01000080">
    <property type="protein sequence ID" value="KAA8907328.1"/>
    <property type="molecule type" value="Genomic_DNA"/>
</dbReference>
<accession>A0A5J5EXQ5</accession>
<sequence length="349" mass="39858">MFARTITSFCKHTQAGPLSAFCRAPRMPKPPVIPQQRNAYIYIERPPSAGPRWGRQYQHFPGRKRPPLKYLWKNPRFRRFVTITALTGAAFVAYNIEEVPVSHRRRFNCISPETEAKLAKQMYDITMHQFAGSILPQYHPVTRRVKKVLDRLVPVAGMENLHWEVHVIKEDSIKNAFVIPGGKVFVFSGILPICGDDDGLAAVLSHEIAHTIAHHAAERFSKSILVLAALVFAGITLGDPDTVGRMGRIVLDLVYLRPGSRKQEAEADYIGLLMMAQACYDPEKAIALWERMEAAEYLQVPQFLSTHPSHKQRIENIKQWLPEARTKMQMSNCHDTLEYLEPFKKYSVW</sequence>
<dbReference type="GO" id="GO:0046872">
    <property type="term" value="F:metal ion binding"/>
    <property type="evidence" value="ECO:0007669"/>
    <property type="project" value="UniProtKB-KW"/>
</dbReference>
<keyword evidence="4 6" id="KW-0862">Zinc</keyword>
<keyword evidence="9" id="KW-1185">Reference proteome</keyword>
<dbReference type="GO" id="GO:0004222">
    <property type="term" value="F:metalloendopeptidase activity"/>
    <property type="evidence" value="ECO:0007669"/>
    <property type="project" value="InterPro"/>
</dbReference>
<dbReference type="InterPro" id="IPR001915">
    <property type="entry name" value="Peptidase_M48"/>
</dbReference>
<evidence type="ECO:0000259" key="7">
    <source>
        <dbReference type="Pfam" id="PF01435"/>
    </source>
</evidence>
<evidence type="ECO:0000256" key="2">
    <source>
        <dbReference type="ARBA" id="ARBA00022723"/>
    </source>
</evidence>
<feature type="domain" description="Peptidase M48" evidence="7">
    <location>
        <begin position="142"/>
        <end position="320"/>
    </location>
</feature>
<dbReference type="FunCoup" id="A0A5J5EXQ5">
    <property type="interactions" value="231"/>
</dbReference>
<dbReference type="AlphaFoldDB" id="A0A5J5EXQ5"/>
<dbReference type="OrthoDB" id="7464992at2759"/>
<dbReference type="InParanoid" id="A0A5J5EXQ5"/>
<comment type="caution">
    <text evidence="8">The sequence shown here is derived from an EMBL/GenBank/DDBJ whole genome shotgun (WGS) entry which is preliminary data.</text>
</comment>
<keyword evidence="5 6" id="KW-0482">Metalloprotease</keyword>
<keyword evidence="3 6" id="KW-0378">Hydrolase</keyword>